<sequence>MREIIIITVSIVFVIIMYPIVFPDRSVILYVRDLSEKNAGQKYRYQILFKLRSGNDIELILYSDQLYKCMSAVFFARYIEKHREYYRFRYQDKVYTIPKEEVETIEFTGSWNIGWW</sequence>
<feature type="transmembrane region" description="Helical" evidence="1">
    <location>
        <begin position="5"/>
        <end position="22"/>
    </location>
</feature>
<dbReference type="AlphaFoldDB" id="A0A173SY82"/>
<dbReference type="RefSeq" id="WP_022111726.1">
    <property type="nucleotide sequence ID" value="NZ_CABIYH010000008.1"/>
</dbReference>
<name>A0A173SY82_9FIRM</name>
<accession>A0A173SY82</accession>
<keyword evidence="1" id="KW-0812">Transmembrane</keyword>
<organism evidence="2 3">
    <name type="scientific">Roseburia intestinalis</name>
    <dbReference type="NCBI Taxonomy" id="166486"/>
    <lineage>
        <taxon>Bacteria</taxon>
        <taxon>Bacillati</taxon>
        <taxon>Bacillota</taxon>
        <taxon>Clostridia</taxon>
        <taxon>Lachnospirales</taxon>
        <taxon>Lachnospiraceae</taxon>
        <taxon>Roseburia</taxon>
    </lineage>
</organism>
<reference evidence="2 3" key="1">
    <citation type="submission" date="2015-09" db="EMBL/GenBank/DDBJ databases">
        <authorList>
            <consortium name="Pathogen Informatics"/>
        </authorList>
    </citation>
    <scope>NUCLEOTIDE SEQUENCE [LARGE SCALE GENOMIC DNA]</scope>
    <source>
        <strain evidence="2 3">2789STDY5834960</strain>
    </source>
</reference>
<keyword evidence="1" id="KW-1133">Transmembrane helix</keyword>
<protein>
    <submittedName>
        <fullName evidence="2">Uncharacterized protein</fullName>
    </submittedName>
</protein>
<evidence type="ECO:0000313" key="2">
    <source>
        <dbReference type="EMBL" id="CUM94515.1"/>
    </source>
</evidence>
<evidence type="ECO:0000256" key="1">
    <source>
        <dbReference type="SAM" id="Phobius"/>
    </source>
</evidence>
<proteinExistence type="predicted"/>
<evidence type="ECO:0000313" key="3">
    <source>
        <dbReference type="Proteomes" id="UP000095350"/>
    </source>
</evidence>
<dbReference type="STRING" id="166486.ERS852572_01194"/>
<dbReference type="OrthoDB" id="9907852at2"/>
<keyword evidence="1" id="KW-0472">Membrane</keyword>
<dbReference type="EMBL" id="CYXZ01000008">
    <property type="protein sequence ID" value="CUM94515.1"/>
    <property type="molecule type" value="Genomic_DNA"/>
</dbReference>
<dbReference type="PaxDb" id="166486-ERS852572_01194"/>
<dbReference type="Proteomes" id="UP000095350">
    <property type="component" value="Unassembled WGS sequence"/>
</dbReference>
<gene>
    <name evidence="2" type="ORF">ERS852572_01194</name>
</gene>